<proteinExistence type="predicted"/>
<gene>
    <name evidence="3" type="ORF">G6O67_000813</name>
</gene>
<protein>
    <recommendedName>
        <fullName evidence="2">Ribosome biogenesis protein BMS1/TSR1 C-terminal domain-containing protein</fullName>
    </recommendedName>
</protein>
<dbReference type="Pfam" id="PF04950">
    <property type="entry name" value="RIBIOP_C"/>
    <property type="match status" value="1"/>
</dbReference>
<dbReference type="Proteomes" id="UP000557566">
    <property type="component" value="Unassembled WGS sequence"/>
</dbReference>
<dbReference type="OrthoDB" id="10260897at2759"/>
<dbReference type="InterPro" id="IPR007034">
    <property type="entry name" value="BMS1_TSR1_C"/>
</dbReference>
<evidence type="ECO:0000256" key="1">
    <source>
        <dbReference type="SAM" id="MobiDB-lite"/>
    </source>
</evidence>
<dbReference type="GO" id="GO:0034511">
    <property type="term" value="F:U3 snoRNA binding"/>
    <property type="evidence" value="ECO:0007669"/>
    <property type="project" value="TreeGrafter"/>
</dbReference>
<dbReference type="PANTHER" id="PTHR12858:SF2">
    <property type="entry name" value="RIBOSOME BIOGENESIS PROTEIN BMS1 HOMOLOG"/>
    <property type="match status" value="1"/>
</dbReference>
<dbReference type="EMBL" id="JAAVMX010000001">
    <property type="protein sequence ID" value="KAF4513555.1"/>
    <property type="molecule type" value="Genomic_DNA"/>
</dbReference>
<dbReference type="InterPro" id="IPR039761">
    <property type="entry name" value="Bms1/Tsr1"/>
</dbReference>
<reference evidence="3 4" key="1">
    <citation type="journal article" date="2020" name="Genome Biol. Evol.">
        <title>A new high-quality draft genome assembly of the Chinese cordyceps Ophiocordyceps sinensis.</title>
        <authorList>
            <person name="Shu R."/>
            <person name="Zhang J."/>
            <person name="Meng Q."/>
            <person name="Zhang H."/>
            <person name="Zhou G."/>
            <person name="Li M."/>
            <person name="Wu P."/>
            <person name="Zhao Y."/>
            <person name="Chen C."/>
            <person name="Qin Q."/>
        </authorList>
    </citation>
    <scope>NUCLEOTIDE SEQUENCE [LARGE SCALE GENOMIC DNA]</scope>
    <source>
        <strain evidence="3 4">IOZ07</strain>
    </source>
</reference>
<dbReference type="AlphaFoldDB" id="A0A8H4Q068"/>
<name>A0A8H4Q068_9HYPO</name>
<dbReference type="GO" id="GO:0000479">
    <property type="term" value="P:endonucleolytic cleavage of tricistronic rRNA transcript (SSU-rRNA, 5.8S rRNA, LSU-rRNA)"/>
    <property type="evidence" value="ECO:0007669"/>
    <property type="project" value="TreeGrafter"/>
</dbReference>
<feature type="region of interest" description="Disordered" evidence="1">
    <location>
        <begin position="177"/>
        <end position="229"/>
    </location>
</feature>
<feature type="domain" description="Ribosome biogenesis protein BMS1/TSR1 C-terminal" evidence="2">
    <location>
        <begin position="1"/>
        <end position="61"/>
    </location>
</feature>
<dbReference type="GO" id="GO:0003924">
    <property type="term" value="F:GTPase activity"/>
    <property type="evidence" value="ECO:0007669"/>
    <property type="project" value="TreeGrafter"/>
</dbReference>
<organism evidence="3 4">
    <name type="scientific">Ophiocordyceps sinensis</name>
    <dbReference type="NCBI Taxonomy" id="72228"/>
    <lineage>
        <taxon>Eukaryota</taxon>
        <taxon>Fungi</taxon>
        <taxon>Dikarya</taxon>
        <taxon>Ascomycota</taxon>
        <taxon>Pezizomycotina</taxon>
        <taxon>Sordariomycetes</taxon>
        <taxon>Hypocreomycetidae</taxon>
        <taxon>Hypocreales</taxon>
        <taxon>Ophiocordycipitaceae</taxon>
        <taxon>Ophiocordyceps</taxon>
    </lineage>
</organism>
<accession>A0A8H4Q068</accession>
<feature type="compositionally biased region" description="Basic and acidic residues" evidence="1">
    <location>
        <begin position="188"/>
        <end position="209"/>
    </location>
</feature>
<dbReference type="GO" id="GO:0005525">
    <property type="term" value="F:GTP binding"/>
    <property type="evidence" value="ECO:0007669"/>
    <property type="project" value="TreeGrafter"/>
</dbReference>
<keyword evidence="4" id="KW-1185">Reference proteome</keyword>
<evidence type="ECO:0000259" key="2">
    <source>
        <dbReference type="Pfam" id="PF04950"/>
    </source>
</evidence>
<sequence>MFSSALEIAKFEGASIKTVSGVRGQIKRALSKPEGHFRATFEDKILLSDIVFLRAWYPVKPHRFYNPASNLVGWQPMRLTGEVRRDQGITAPQPKNSQYRKIERQTRHFNPLRVPRALAAKLPFRSQIVQTKPQRRQTYMQKRAVVVAPGSEDKKARALMQQLLTVRNDAVARRRAKKNESRAAFQKKMADNLQKKEAREKRESKEFWRKNGRKRAAGDDGGGGAKRRK</sequence>
<dbReference type="GO" id="GO:0030686">
    <property type="term" value="C:90S preribosome"/>
    <property type="evidence" value="ECO:0007669"/>
    <property type="project" value="TreeGrafter"/>
</dbReference>
<dbReference type="PANTHER" id="PTHR12858">
    <property type="entry name" value="RIBOSOME BIOGENESIS PROTEIN"/>
    <property type="match status" value="1"/>
</dbReference>
<comment type="caution">
    <text evidence="3">The sequence shown here is derived from an EMBL/GenBank/DDBJ whole genome shotgun (WGS) entry which is preliminary data.</text>
</comment>
<feature type="compositionally biased region" description="Gly residues" evidence="1">
    <location>
        <begin position="219"/>
        <end position="229"/>
    </location>
</feature>
<dbReference type="GO" id="GO:0000462">
    <property type="term" value="P:maturation of SSU-rRNA from tricistronic rRNA transcript (SSU-rRNA, 5.8S rRNA, LSU-rRNA)"/>
    <property type="evidence" value="ECO:0007669"/>
    <property type="project" value="TreeGrafter"/>
</dbReference>
<evidence type="ECO:0000313" key="4">
    <source>
        <dbReference type="Proteomes" id="UP000557566"/>
    </source>
</evidence>
<evidence type="ECO:0000313" key="3">
    <source>
        <dbReference type="EMBL" id="KAF4513555.1"/>
    </source>
</evidence>